<evidence type="ECO:0000256" key="1">
    <source>
        <dbReference type="SAM" id="Phobius"/>
    </source>
</evidence>
<keyword evidence="1" id="KW-0812">Transmembrane</keyword>
<gene>
    <name evidence="2" type="ORF">TRFO_33902</name>
</gene>
<evidence type="ECO:0000313" key="3">
    <source>
        <dbReference type="Proteomes" id="UP000179807"/>
    </source>
</evidence>
<reference evidence="2" key="1">
    <citation type="submission" date="2016-10" db="EMBL/GenBank/DDBJ databases">
        <authorList>
            <person name="Benchimol M."/>
            <person name="Almeida L.G."/>
            <person name="Vasconcelos A.T."/>
            <person name="Perreira-Neves A."/>
            <person name="Rosa I.A."/>
            <person name="Tasca T."/>
            <person name="Bogo M.R."/>
            <person name="de Souza W."/>
        </authorList>
    </citation>
    <scope>NUCLEOTIDE SEQUENCE [LARGE SCALE GENOMIC DNA]</scope>
    <source>
        <strain evidence="2">K</strain>
    </source>
</reference>
<dbReference type="AlphaFoldDB" id="A0A1J4JLP5"/>
<keyword evidence="3" id="KW-1185">Reference proteome</keyword>
<evidence type="ECO:0000313" key="2">
    <source>
        <dbReference type="EMBL" id="OHS99609.1"/>
    </source>
</evidence>
<proteinExistence type="predicted"/>
<dbReference type="VEuPathDB" id="TrichDB:TRFO_33902"/>
<organism evidence="2 3">
    <name type="scientific">Tritrichomonas foetus</name>
    <dbReference type="NCBI Taxonomy" id="1144522"/>
    <lineage>
        <taxon>Eukaryota</taxon>
        <taxon>Metamonada</taxon>
        <taxon>Parabasalia</taxon>
        <taxon>Tritrichomonadida</taxon>
        <taxon>Tritrichomonadidae</taxon>
        <taxon>Tritrichomonas</taxon>
    </lineage>
</organism>
<protein>
    <submittedName>
        <fullName evidence="2">Uncharacterized protein</fullName>
    </submittedName>
</protein>
<dbReference type="Proteomes" id="UP000179807">
    <property type="component" value="Unassembled WGS sequence"/>
</dbReference>
<keyword evidence="1" id="KW-0472">Membrane</keyword>
<dbReference type="GeneID" id="94844055"/>
<dbReference type="EMBL" id="MLAK01000996">
    <property type="protein sequence ID" value="OHS99609.1"/>
    <property type="molecule type" value="Genomic_DNA"/>
</dbReference>
<name>A0A1J4JLP5_9EUKA</name>
<feature type="transmembrane region" description="Helical" evidence="1">
    <location>
        <begin position="98"/>
        <end position="122"/>
    </location>
</feature>
<keyword evidence="1" id="KW-1133">Transmembrane helix</keyword>
<feature type="transmembrane region" description="Helical" evidence="1">
    <location>
        <begin position="47"/>
        <end position="68"/>
    </location>
</feature>
<comment type="caution">
    <text evidence="2">The sequence shown here is derived from an EMBL/GenBank/DDBJ whole genome shotgun (WGS) entry which is preliminary data.</text>
</comment>
<dbReference type="RefSeq" id="XP_068352746.1">
    <property type="nucleotide sequence ID" value="XM_068509351.1"/>
</dbReference>
<accession>A0A1J4JLP5</accession>
<sequence length="123" mass="14697">MWMRVGVKSVIKLTRKLTLSSFWSFLRICIRGEAALPECLIDLPECVQWVFLVCVIVICRFVAGIFLWGKARRCVWRGHWNLLVWVLLWRRRVNVKWLFIKNCTNNVNFWCYIFVFLITLGIS</sequence>